<dbReference type="AlphaFoldDB" id="A0A0D1Z2X9"/>
<evidence type="ECO:0000313" key="3">
    <source>
        <dbReference type="Proteomes" id="UP000053599"/>
    </source>
</evidence>
<evidence type="ECO:0000313" key="2">
    <source>
        <dbReference type="EMBL" id="KIV81248.1"/>
    </source>
</evidence>
<feature type="signal peptide" evidence="1">
    <location>
        <begin position="1"/>
        <end position="19"/>
    </location>
</feature>
<proteinExistence type="predicted"/>
<gene>
    <name evidence="2" type="ORF">PV11_08674</name>
</gene>
<dbReference type="HOGENOM" id="CLU_2346695_0_0_1"/>
<reference evidence="2 3" key="1">
    <citation type="submission" date="2015-01" db="EMBL/GenBank/DDBJ databases">
        <title>The Genome Sequence of Exophiala sideris CBS121828.</title>
        <authorList>
            <consortium name="The Broad Institute Genomics Platform"/>
            <person name="Cuomo C."/>
            <person name="de Hoog S."/>
            <person name="Gorbushina A."/>
            <person name="Stielow B."/>
            <person name="Teixiera M."/>
            <person name="Abouelleil A."/>
            <person name="Chapman S.B."/>
            <person name="Priest M."/>
            <person name="Young S.K."/>
            <person name="Wortman J."/>
            <person name="Nusbaum C."/>
            <person name="Birren B."/>
        </authorList>
    </citation>
    <scope>NUCLEOTIDE SEQUENCE [LARGE SCALE GENOMIC DNA]</scope>
    <source>
        <strain evidence="2 3">CBS 121828</strain>
    </source>
</reference>
<dbReference type="Proteomes" id="UP000053599">
    <property type="component" value="Unassembled WGS sequence"/>
</dbReference>
<dbReference type="EMBL" id="KN846953">
    <property type="protein sequence ID" value="KIV81248.1"/>
    <property type="molecule type" value="Genomic_DNA"/>
</dbReference>
<protein>
    <submittedName>
        <fullName evidence="2">Uncharacterized protein</fullName>
    </submittedName>
</protein>
<accession>A0A0D1Z2X9</accession>
<dbReference type="OrthoDB" id="3924472at2759"/>
<evidence type="ECO:0000256" key="1">
    <source>
        <dbReference type="SAM" id="SignalP"/>
    </source>
</evidence>
<sequence>MRLQILMTILFGSSSVVLAARRCSCEEAGDITTPNAQHWTGVCCSPGVTGCGSGSLSYVVADDGPEAYMCSSIFSNCLDAGAFVDCCIAQGGNGAQC</sequence>
<organism evidence="2 3">
    <name type="scientific">Exophiala sideris</name>
    <dbReference type="NCBI Taxonomy" id="1016849"/>
    <lineage>
        <taxon>Eukaryota</taxon>
        <taxon>Fungi</taxon>
        <taxon>Dikarya</taxon>
        <taxon>Ascomycota</taxon>
        <taxon>Pezizomycotina</taxon>
        <taxon>Eurotiomycetes</taxon>
        <taxon>Chaetothyriomycetidae</taxon>
        <taxon>Chaetothyriales</taxon>
        <taxon>Herpotrichiellaceae</taxon>
        <taxon>Exophiala</taxon>
    </lineage>
</organism>
<feature type="chain" id="PRO_5002247471" evidence="1">
    <location>
        <begin position="20"/>
        <end position="97"/>
    </location>
</feature>
<name>A0A0D1Z2X9_9EURO</name>
<keyword evidence="1" id="KW-0732">Signal</keyword>